<dbReference type="OrthoDB" id="1734229at2759"/>
<dbReference type="PROSITE" id="PS50076">
    <property type="entry name" value="DNAJ_2"/>
    <property type="match status" value="1"/>
</dbReference>
<evidence type="ECO:0000313" key="4">
    <source>
        <dbReference type="EMBL" id="SCW03334.1"/>
    </source>
</evidence>
<keyword evidence="2" id="KW-1133">Transmembrane helix</keyword>
<dbReference type="GO" id="GO:0006614">
    <property type="term" value="P:SRP-dependent cotranslational protein targeting to membrane"/>
    <property type="evidence" value="ECO:0007669"/>
    <property type="project" value="TreeGrafter"/>
</dbReference>
<dbReference type="SUPFAM" id="SSF81296">
    <property type="entry name" value="E set domains"/>
    <property type="match status" value="1"/>
</dbReference>
<keyword evidence="2" id="KW-0812">Transmembrane</keyword>
<dbReference type="SMART" id="SM00271">
    <property type="entry name" value="DnaJ"/>
    <property type="match status" value="1"/>
</dbReference>
<dbReference type="PRINTS" id="PR00625">
    <property type="entry name" value="JDOMAIN"/>
</dbReference>
<dbReference type="AlphaFoldDB" id="A0A1G4MHL5"/>
<dbReference type="CDD" id="cd06257">
    <property type="entry name" value="DnaJ"/>
    <property type="match status" value="1"/>
</dbReference>
<dbReference type="SUPFAM" id="SSF158702">
    <property type="entry name" value="Sec63 N-terminal domain-like"/>
    <property type="match status" value="1"/>
</dbReference>
<reference evidence="4 5" key="1">
    <citation type="submission" date="2016-03" db="EMBL/GenBank/DDBJ databases">
        <authorList>
            <person name="Devillers H."/>
        </authorList>
    </citation>
    <scope>NUCLEOTIDE SEQUENCE [LARGE SCALE GENOMIC DNA]</scope>
    <source>
        <strain evidence="4">CBS 6772</strain>
    </source>
</reference>
<dbReference type="OMA" id="ETWPFFL"/>
<dbReference type="Gene3D" id="1.10.287.110">
    <property type="entry name" value="DnaJ domain"/>
    <property type="match status" value="1"/>
</dbReference>
<dbReference type="Gene3D" id="2.60.40.150">
    <property type="entry name" value="C2 domain"/>
    <property type="match status" value="1"/>
</dbReference>
<dbReference type="InterPro" id="IPR036869">
    <property type="entry name" value="J_dom_sf"/>
</dbReference>
<dbReference type="InterPro" id="IPR035892">
    <property type="entry name" value="C2_domain_sf"/>
</dbReference>
<dbReference type="GO" id="GO:0008320">
    <property type="term" value="F:protein transmembrane transporter activity"/>
    <property type="evidence" value="ECO:0007669"/>
    <property type="project" value="TreeGrafter"/>
</dbReference>
<dbReference type="Pfam" id="PF00226">
    <property type="entry name" value="DnaJ"/>
    <property type="match status" value="1"/>
</dbReference>
<sequence>MPLSYDYDESSETWPFFLLTLLCVVLIPLTIAQLYALLKSENSEKATRQKSPLDELDERYTSAKMIDFQKKFSNKRSKLTSKRTIFVVVGWAIVALLVNKIGGNEAIKEAASSLFDPYELLGIATSATEKEVKSAYRKLSVKFHPDKLSKDLTEQQRLDMEEQYVLITKAYKALTDELTRENFLRYGHPDGPQATSHGIALPKFLVNSSGSPLVIISYIAMLGFILPFFVSRWWSRTQSFTKKGIHVKSASYFADRLFNFKPSQVVTVDMIIKWLSHAEEFKIFYPNLTPSVFESLLHDHLNRSSSSDLEDVKLRIVAKTHSLLFGLLDIATSFRNLEITNVTLDTFKSIVQATPSGPYSQILQLPNVNQKAFLEGAVDDIRTLGKLFTFDDKKIGKILGIDDEGKLKDTLTVASQIPHLKIVRAEFKVPGEPVVTPSSTPHIVLKVMVRSARHKFFTPNKIPDEMCSEPQDFDSLRDPFASTLEQPVIPETFAPYFPVKRTGSWCCIVVLQKDGKVIQTPMITNRLSFVNLSKDFDKRKVKDVDSEFDPKEWEVGTIKIPFSQPAPPQKGDYFFRVIVKNTDYFGADLDITMPMSVRDPPHIETLENEYGDINSEDEEDTEFEEDSNDELDDDDSDYTDIDTDTDVDEEDEKQ</sequence>
<dbReference type="PANTHER" id="PTHR24075:SF0">
    <property type="entry name" value="TRANSLOCATION PROTEIN SEC63 HOMOLOG"/>
    <property type="match status" value="1"/>
</dbReference>
<dbReference type="GO" id="GO:0003723">
    <property type="term" value="F:RNA binding"/>
    <property type="evidence" value="ECO:0007669"/>
    <property type="project" value="TreeGrafter"/>
</dbReference>
<name>A0A1G4MHL5_LACFM</name>
<evidence type="ECO:0000259" key="3">
    <source>
        <dbReference type="PROSITE" id="PS50076"/>
    </source>
</evidence>
<dbReference type="GO" id="GO:0031207">
    <property type="term" value="C:Sec62/Sec63 complex"/>
    <property type="evidence" value="ECO:0007669"/>
    <property type="project" value="TreeGrafter"/>
</dbReference>
<dbReference type="GO" id="GO:0006620">
    <property type="term" value="P:post-translational protein targeting to endoplasmic reticulum membrane"/>
    <property type="evidence" value="ECO:0007669"/>
    <property type="project" value="TreeGrafter"/>
</dbReference>
<keyword evidence="5" id="KW-1185">Reference proteome</keyword>
<dbReference type="STRING" id="4955.A0A1G4MHL5"/>
<gene>
    <name evidence="4" type="ORF">LAFE_0G08130G</name>
</gene>
<dbReference type="SUPFAM" id="SSF46565">
    <property type="entry name" value="Chaperone J-domain"/>
    <property type="match status" value="1"/>
</dbReference>
<feature type="transmembrane region" description="Helical" evidence="2">
    <location>
        <begin position="84"/>
        <end position="102"/>
    </location>
</feature>
<feature type="transmembrane region" description="Helical" evidence="2">
    <location>
        <begin position="16"/>
        <end position="38"/>
    </location>
</feature>
<dbReference type="Proteomes" id="UP000190831">
    <property type="component" value="Chromosome G"/>
</dbReference>
<dbReference type="EMBL" id="LT598486">
    <property type="protein sequence ID" value="SCW03334.1"/>
    <property type="molecule type" value="Genomic_DNA"/>
</dbReference>
<evidence type="ECO:0000256" key="2">
    <source>
        <dbReference type="SAM" id="Phobius"/>
    </source>
</evidence>
<keyword evidence="2" id="KW-0472">Membrane</keyword>
<evidence type="ECO:0000313" key="5">
    <source>
        <dbReference type="Proteomes" id="UP000190831"/>
    </source>
</evidence>
<protein>
    <submittedName>
        <fullName evidence="4">LAFE_0G08130g1_1</fullName>
    </submittedName>
</protein>
<dbReference type="InterPro" id="IPR001623">
    <property type="entry name" value="DnaJ_domain"/>
</dbReference>
<proteinExistence type="predicted"/>
<organism evidence="4 5">
    <name type="scientific">Lachancea fermentati</name>
    <name type="common">Zygosaccharomyces fermentati</name>
    <dbReference type="NCBI Taxonomy" id="4955"/>
    <lineage>
        <taxon>Eukaryota</taxon>
        <taxon>Fungi</taxon>
        <taxon>Dikarya</taxon>
        <taxon>Ascomycota</taxon>
        <taxon>Saccharomycotina</taxon>
        <taxon>Saccharomycetes</taxon>
        <taxon>Saccharomycetales</taxon>
        <taxon>Saccharomycetaceae</taxon>
        <taxon>Lachancea</taxon>
    </lineage>
</organism>
<feature type="transmembrane region" description="Helical" evidence="2">
    <location>
        <begin position="213"/>
        <end position="234"/>
    </location>
</feature>
<dbReference type="InterPro" id="IPR014756">
    <property type="entry name" value="Ig_E-set"/>
</dbReference>
<feature type="region of interest" description="Disordered" evidence="1">
    <location>
        <begin position="608"/>
        <end position="654"/>
    </location>
</feature>
<evidence type="ECO:0000256" key="1">
    <source>
        <dbReference type="SAM" id="MobiDB-lite"/>
    </source>
</evidence>
<dbReference type="FunFam" id="1.10.287.110:FF:000114">
    <property type="entry name" value="SEC63 isoform 5"/>
    <property type="match status" value="1"/>
</dbReference>
<feature type="domain" description="J" evidence="3">
    <location>
        <begin position="116"/>
        <end position="187"/>
    </location>
</feature>
<accession>A0A1G4MHL5</accession>
<dbReference type="PANTHER" id="PTHR24075">
    <property type="entry name" value="SEC63 DOMAIN-CONTAINING"/>
    <property type="match status" value="1"/>
</dbReference>